<dbReference type="Proteomes" id="UP000551353">
    <property type="component" value="Unassembled WGS sequence"/>
</dbReference>
<name>A0ABR6IYN3_9HYPH</name>
<sequence>MQHYTATELPPEIIAAYRTSGELVHLHAIREAQAGCEIPSQALKAFFSQTGFIRRNQFGNEVIGRANWLTCYLRVGDVEEQLQRTLRTEGPELVELKMSGNRALRTHDMLLLTPVRNLIEGRNGGLLDAERYYAWGRLDYSDVNLALDGRRENSIFRRYLGDDGRNLCVARMSSGI</sequence>
<dbReference type="EMBL" id="JACIFX010000020">
    <property type="protein sequence ID" value="MBB4232888.1"/>
    <property type="molecule type" value="Genomic_DNA"/>
</dbReference>
<organism evidence="1 2">
    <name type="scientific">Rhizobium mongolense</name>
    <dbReference type="NCBI Taxonomy" id="57676"/>
    <lineage>
        <taxon>Bacteria</taxon>
        <taxon>Pseudomonadati</taxon>
        <taxon>Pseudomonadota</taxon>
        <taxon>Alphaproteobacteria</taxon>
        <taxon>Hyphomicrobiales</taxon>
        <taxon>Rhizobiaceae</taxon>
        <taxon>Rhizobium/Agrobacterium group</taxon>
        <taxon>Rhizobium</taxon>
    </lineage>
</organism>
<proteinExistence type="predicted"/>
<accession>A0ABR6IYN3</accession>
<gene>
    <name evidence="1" type="ORF">GGD56_006787</name>
</gene>
<protein>
    <submittedName>
        <fullName evidence="1">Uncharacterized protein</fullName>
    </submittedName>
</protein>
<evidence type="ECO:0000313" key="1">
    <source>
        <dbReference type="EMBL" id="MBB4232888.1"/>
    </source>
</evidence>
<dbReference type="RefSeq" id="WP_022718803.1">
    <property type="nucleotide sequence ID" value="NZ_JACIFX010000020.1"/>
</dbReference>
<keyword evidence="2" id="KW-1185">Reference proteome</keyword>
<evidence type="ECO:0000313" key="2">
    <source>
        <dbReference type="Proteomes" id="UP000551353"/>
    </source>
</evidence>
<comment type="caution">
    <text evidence="1">The sequence shown here is derived from an EMBL/GenBank/DDBJ whole genome shotgun (WGS) entry which is preliminary data.</text>
</comment>
<reference evidence="1 2" key="1">
    <citation type="submission" date="2020-08" db="EMBL/GenBank/DDBJ databases">
        <title>Genomic Encyclopedia of Type Strains, Phase IV (KMG-V): Genome sequencing to study the core and pangenomes of soil and plant-associated prokaryotes.</title>
        <authorList>
            <person name="Whitman W."/>
        </authorList>
    </citation>
    <scope>NUCLEOTIDE SEQUENCE [LARGE SCALE GENOMIC DNA]</scope>
    <source>
        <strain evidence="1 2">SEMIA 4087</strain>
    </source>
</reference>